<evidence type="ECO:0000256" key="2">
    <source>
        <dbReference type="ARBA" id="ARBA00023015"/>
    </source>
</evidence>
<comment type="subcellular location">
    <subcellularLocation>
        <location evidence="1">Nucleus</location>
    </subcellularLocation>
</comment>
<protein>
    <recommendedName>
        <fullName evidence="7">AP2/ERF domain-containing protein</fullName>
    </recommendedName>
</protein>
<dbReference type="Gene3D" id="3.30.730.10">
    <property type="entry name" value="AP2/ERF domain"/>
    <property type="match status" value="2"/>
</dbReference>
<evidence type="ECO:0000259" key="7">
    <source>
        <dbReference type="PROSITE" id="PS51032"/>
    </source>
</evidence>
<feature type="domain" description="AP2/ERF" evidence="7">
    <location>
        <begin position="98"/>
        <end position="157"/>
    </location>
</feature>
<reference evidence="8 9" key="1">
    <citation type="journal article" date="2024" name="Nat. Commun.">
        <title>Phylogenomics reveals the evolutionary origins of lichenization in chlorophyte algae.</title>
        <authorList>
            <person name="Puginier C."/>
            <person name="Libourel C."/>
            <person name="Otte J."/>
            <person name="Skaloud P."/>
            <person name="Haon M."/>
            <person name="Grisel S."/>
            <person name="Petersen M."/>
            <person name="Berrin J.G."/>
            <person name="Delaux P.M."/>
            <person name="Dal Grande F."/>
            <person name="Keller J."/>
        </authorList>
    </citation>
    <scope>NUCLEOTIDE SEQUENCE [LARGE SCALE GENOMIC DNA]</scope>
    <source>
        <strain evidence="8 9">SAG 2043</strain>
    </source>
</reference>
<dbReference type="InterPro" id="IPR001471">
    <property type="entry name" value="AP2/ERF_dom"/>
</dbReference>
<keyword evidence="4" id="KW-0804">Transcription</keyword>
<sequence>MGKSSLYRGVTLFRPTGKWRAQISASGKTTSLGDHDTEEDAARAFDRAAINKAGLAAKTNFDVQNYIDEVEDLQSMSQTELVAMLRSRARKSGTQTSHYRGVSLLKQTGKWHAQINVGGKQVHLGFFPSEEAAARAYDRAAINKGARDGGKIITNFDLNDYERELEVLGRISQDELVAALGSESRRRATMEMLSEGFAEEEGKAEEVFGRKMTASSGEGGSENPHVDVAELRLKAERAQPKPTAKEPLYAHFGKKKEPAATAVATGNATDAAAASVSRTASPVNTPPASPALARRPRPRANTSRAAVRDDSPDPPYVPSYHLGIAPASPSIRPRRARKPRQVSPPSQRVLAFNAEQAERVGQLLSLPQSDVPVGLRTPPSVAPARVLNRHPGADQLPAASASAEMGLDGGLMAVVALEADLAETQTERGASEANGNAEGGDESAHQSPGRKRIAPLEAESPMRPSKHRRTRLPPARAAAI</sequence>
<proteinExistence type="predicted"/>
<evidence type="ECO:0000256" key="4">
    <source>
        <dbReference type="ARBA" id="ARBA00023163"/>
    </source>
</evidence>
<evidence type="ECO:0000256" key="6">
    <source>
        <dbReference type="SAM" id="MobiDB-lite"/>
    </source>
</evidence>
<feature type="compositionally biased region" description="Low complexity" evidence="6">
    <location>
        <begin position="318"/>
        <end position="331"/>
    </location>
</feature>
<dbReference type="AlphaFoldDB" id="A0AAW1PH08"/>
<dbReference type="GO" id="GO:0003700">
    <property type="term" value="F:DNA-binding transcription factor activity"/>
    <property type="evidence" value="ECO:0007669"/>
    <property type="project" value="InterPro"/>
</dbReference>
<dbReference type="EMBL" id="JALJOR010000012">
    <property type="protein sequence ID" value="KAK9807877.1"/>
    <property type="molecule type" value="Genomic_DNA"/>
</dbReference>
<evidence type="ECO:0000256" key="1">
    <source>
        <dbReference type="ARBA" id="ARBA00004123"/>
    </source>
</evidence>
<comment type="caution">
    <text evidence="8">The sequence shown here is derived from an EMBL/GenBank/DDBJ whole genome shotgun (WGS) entry which is preliminary data.</text>
</comment>
<evidence type="ECO:0000256" key="5">
    <source>
        <dbReference type="ARBA" id="ARBA00023242"/>
    </source>
</evidence>
<evidence type="ECO:0000256" key="3">
    <source>
        <dbReference type="ARBA" id="ARBA00023125"/>
    </source>
</evidence>
<feature type="domain" description="AP2/ERF" evidence="7">
    <location>
        <begin position="6"/>
        <end position="62"/>
    </location>
</feature>
<feature type="region of interest" description="Disordered" evidence="6">
    <location>
        <begin position="273"/>
        <end position="347"/>
    </location>
</feature>
<keyword evidence="5" id="KW-0539">Nucleus</keyword>
<evidence type="ECO:0000313" key="9">
    <source>
        <dbReference type="Proteomes" id="UP001489004"/>
    </source>
</evidence>
<dbReference type="GO" id="GO:0003677">
    <property type="term" value="F:DNA binding"/>
    <property type="evidence" value="ECO:0007669"/>
    <property type="project" value="UniProtKB-KW"/>
</dbReference>
<dbReference type="InterPro" id="IPR036955">
    <property type="entry name" value="AP2/ERF_dom_sf"/>
</dbReference>
<keyword evidence="2" id="KW-0805">Transcription regulation</keyword>
<dbReference type="PANTHER" id="PTHR32467">
    <property type="entry name" value="AP2-LIKE ETHYLENE-RESPONSIVE TRANSCRIPTION FACTOR"/>
    <property type="match status" value="1"/>
</dbReference>
<name>A0AAW1PH08_9CHLO</name>
<evidence type="ECO:0000313" key="8">
    <source>
        <dbReference type="EMBL" id="KAK9807877.1"/>
    </source>
</evidence>
<dbReference type="SMART" id="SM00380">
    <property type="entry name" value="AP2"/>
    <property type="match status" value="2"/>
</dbReference>
<dbReference type="PROSITE" id="PS51032">
    <property type="entry name" value="AP2_ERF"/>
    <property type="match status" value="2"/>
</dbReference>
<dbReference type="GO" id="GO:0005634">
    <property type="term" value="C:nucleus"/>
    <property type="evidence" value="ECO:0007669"/>
    <property type="project" value="UniProtKB-SubCell"/>
</dbReference>
<organism evidence="8 9">
    <name type="scientific">[Myrmecia] bisecta</name>
    <dbReference type="NCBI Taxonomy" id="41462"/>
    <lineage>
        <taxon>Eukaryota</taxon>
        <taxon>Viridiplantae</taxon>
        <taxon>Chlorophyta</taxon>
        <taxon>core chlorophytes</taxon>
        <taxon>Trebouxiophyceae</taxon>
        <taxon>Trebouxiales</taxon>
        <taxon>Trebouxiaceae</taxon>
        <taxon>Myrmecia</taxon>
    </lineage>
</organism>
<dbReference type="PANTHER" id="PTHR32467:SF90">
    <property type="entry name" value="AP2-LIKE ETHYLENE-RESPONSIVE TRANSCRIPTION FACTOR AIL1"/>
    <property type="match status" value="1"/>
</dbReference>
<keyword evidence="9" id="KW-1185">Reference proteome</keyword>
<dbReference type="Proteomes" id="UP001489004">
    <property type="component" value="Unassembled WGS sequence"/>
</dbReference>
<keyword evidence="3" id="KW-0238">DNA-binding</keyword>
<gene>
    <name evidence="8" type="ORF">WJX72_011990</name>
</gene>
<feature type="region of interest" description="Disordered" evidence="6">
    <location>
        <begin position="423"/>
        <end position="480"/>
    </location>
</feature>
<dbReference type="InterPro" id="IPR016177">
    <property type="entry name" value="DNA-bd_dom_sf"/>
</dbReference>
<feature type="compositionally biased region" description="Low complexity" evidence="6">
    <location>
        <begin position="273"/>
        <end position="283"/>
    </location>
</feature>
<accession>A0AAW1PH08</accession>
<dbReference type="SUPFAM" id="SSF54171">
    <property type="entry name" value="DNA-binding domain"/>
    <property type="match status" value="2"/>
</dbReference>